<reference evidence="2" key="1">
    <citation type="submission" date="2022-06" db="EMBL/GenBank/DDBJ databases">
        <title>Rothia sp. isolated from sandalwood seedling.</title>
        <authorList>
            <person name="Tuikhar N."/>
            <person name="Kirdat K."/>
            <person name="Thorat V."/>
            <person name="Swetha P."/>
            <person name="Padma S."/>
            <person name="Sundararaj R."/>
            <person name="Yadav A."/>
        </authorList>
    </citation>
    <scope>NUCLEOTIDE SEQUENCE</scope>
    <source>
        <strain evidence="2">AR01</strain>
    </source>
</reference>
<dbReference type="EMBL" id="JANAFB010000017">
    <property type="protein sequence ID" value="MCP3426010.1"/>
    <property type="molecule type" value="Genomic_DNA"/>
</dbReference>
<evidence type="ECO:0000256" key="1">
    <source>
        <dbReference type="SAM" id="MobiDB-lite"/>
    </source>
</evidence>
<comment type="caution">
    <text evidence="2">The sequence shown here is derived from an EMBL/GenBank/DDBJ whole genome shotgun (WGS) entry which is preliminary data.</text>
</comment>
<name>A0A9X2KIH1_9MICC</name>
<dbReference type="AlphaFoldDB" id="A0A9X2KIH1"/>
<evidence type="ECO:0000313" key="2">
    <source>
        <dbReference type="EMBL" id="MCP3426010.1"/>
    </source>
</evidence>
<sequence>MTTTTTEAHHRATAERLLTEAHTNADAGCFHTARTQAALATAHAVLAALPDTSGPPENFTPAARSSEHAETP</sequence>
<accession>A0A9X2KIH1</accession>
<proteinExistence type="predicted"/>
<dbReference type="RefSeq" id="WP_254166487.1">
    <property type="nucleotide sequence ID" value="NZ_JANAFB010000017.1"/>
</dbReference>
<dbReference type="Proteomes" id="UP001139502">
    <property type="component" value="Unassembled WGS sequence"/>
</dbReference>
<feature type="region of interest" description="Disordered" evidence="1">
    <location>
        <begin position="49"/>
        <end position="72"/>
    </location>
</feature>
<organism evidence="2 3">
    <name type="scientific">Rothia santali</name>
    <dbReference type="NCBI Taxonomy" id="2949643"/>
    <lineage>
        <taxon>Bacteria</taxon>
        <taxon>Bacillati</taxon>
        <taxon>Actinomycetota</taxon>
        <taxon>Actinomycetes</taxon>
        <taxon>Micrococcales</taxon>
        <taxon>Micrococcaceae</taxon>
        <taxon>Rothia</taxon>
    </lineage>
</organism>
<protein>
    <submittedName>
        <fullName evidence="2">Uncharacterized protein</fullName>
    </submittedName>
</protein>
<keyword evidence="3" id="KW-1185">Reference proteome</keyword>
<evidence type="ECO:0000313" key="3">
    <source>
        <dbReference type="Proteomes" id="UP001139502"/>
    </source>
</evidence>
<gene>
    <name evidence="2" type="ORF">NBM05_08345</name>
</gene>